<feature type="signal peptide" evidence="8">
    <location>
        <begin position="1"/>
        <end position="34"/>
    </location>
</feature>
<keyword evidence="5" id="KW-0843">Virulence</keyword>
<dbReference type="CDD" id="cd00190">
    <property type="entry name" value="Tryp_SPc"/>
    <property type="match status" value="1"/>
</dbReference>
<sequence>MSTAAGLKIVQGHSKASLGLWLLAAWSLVTPTFCQLMDHQNIRGERNLQFRGNETLITPADDEQHIIGGSPAYEGEFPYFVKFEGGTLCGGSLIAPDRVLTAGHCIQNGWPRQVRVGSHTNSHGQLVPVLCGVRHPNYLTPFVTVLHDVAVLKLGFAVGHLRFADLNTDNNFPSVAGSQMTVMGYGKTSNSGGVSDHLRKLDTNFVTHQECVQKYDATVVRPNAHICGDVWSKGDCNGDSGGPVIDKQTGKQVGLVSFGYGGCASNEYPDVYAKVSSYNQWIQQEISSDWCPAAPSGGGSGALQFCRTGLYLGGAAVYRVGSFFSGLVNFITSSEITFEDR</sequence>
<keyword evidence="3" id="KW-0378">Hydrolase</keyword>
<dbReference type="InterPro" id="IPR001314">
    <property type="entry name" value="Peptidase_S1A"/>
</dbReference>
<dbReference type="OrthoDB" id="122635at2759"/>
<keyword evidence="4" id="KW-0720">Serine protease</keyword>
<dbReference type="SUPFAM" id="SSF50494">
    <property type="entry name" value="Trypsin-like serine proteases"/>
    <property type="match status" value="1"/>
</dbReference>
<dbReference type="GO" id="GO:0004252">
    <property type="term" value="F:serine-type endopeptidase activity"/>
    <property type="evidence" value="ECO:0007669"/>
    <property type="project" value="InterPro"/>
</dbReference>
<keyword evidence="8" id="KW-0732">Signal</keyword>
<keyword evidence="7" id="KW-0325">Glycoprotein</keyword>
<dbReference type="PROSITE" id="PS00134">
    <property type="entry name" value="TRYPSIN_HIS"/>
    <property type="match status" value="1"/>
</dbReference>
<dbReference type="PANTHER" id="PTHR24276">
    <property type="entry name" value="POLYSERASE-RELATED"/>
    <property type="match status" value="1"/>
</dbReference>
<keyword evidence="6" id="KW-1015">Disulfide bond</keyword>
<organism evidence="10 11">
    <name type="scientific">Seminavis robusta</name>
    <dbReference type="NCBI Taxonomy" id="568900"/>
    <lineage>
        <taxon>Eukaryota</taxon>
        <taxon>Sar</taxon>
        <taxon>Stramenopiles</taxon>
        <taxon>Ochrophyta</taxon>
        <taxon>Bacillariophyta</taxon>
        <taxon>Bacillariophyceae</taxon>
        <taxon>Bacillariophycidae</taxon>
        <taxon>Naviculales</taxon>
        <taxon>Naviculaceae</taxon>
        <taxon>Seminavis</taxon>
    </lineage>
</organism>
<evidence type="ECO:0000256" key="3">
    <source>
        <dbReference type="ARBA" id="ARBA00022801"/>
    </source>
</evidence>
<comment type="caution">
    <text evidence="10">The sequence shown here is derived from an EMBL/GenBank/DDBJ whole genome shotgun (WGS) entry which is preliminary data.</text>
</comment>
<evidence type="ECO:0000256" key="5">
    <source>
        <dbReference type="ARBA" id="ARBA00023026"/>
    </source>
</evidence>
<dbReference type="Proteomes" id="UP001153069">
    <property type="component" value="Unassembled WGS sequence"/>
</dbReference>
<dbReference type="InterPro" id="IPR018114">
    <property type="entry name" value="TRYPSIN_HIS"/>
</dbReference>
<comment type="similarity">
    <text evidence="1">Belongs to the peptidase S1 family.</text>
</comment>
<evidence type="ECO:0000313" key="11">
    <source>
        <dbReference type="Proteomes" id="UP001153069"/>
    </source>
</evidence>
<dbReference type="AlphaFoldDB" id="A0A9N8HNZ5"/>
<evidence type="ECO:0000256" key="7">
    <source>
        <dbReference type="ARBA" id="ARBA00023180"/>
    </source>
</evidence>
<evidence type="ECO:0000256" key="6">
    <source>
        <dbReference type="ARBA" id="ARBA00023157"/>
    </source>
</evidence>
<keyword evidence="2" id="KW-0645">Protease</keyword>
<dbReference type="PRINTS" id="PR00722">
    <property type="entry name" value="CHYMOTRYPSIN"/>
</dbReference>
<feature type="chain" id="PRO_5040480357" evidence="8">
    <location>
        <begin position="35"/>
        <end position="341"/>
    </location>
</feature>
<accession>A0A9N8HNZ5</accession>
<proteinExistence type="inferred from homology"/>
<keyword evidence="11" id="KW-1185">Reference proteome</keyword>
<dbReference type="InterPro" id="IPR001254">
    <property type="entry name" value="Trypsin_dom"/>
</dbReference>
<dbReference type="PROSITE" id="PS50240">
    <property type="entry name" value="TRYPSIN_DOM"/>
    <property type="match status" value="1"/>
</dbReference>
<name>A0A9N8HNZ5_9STRA</name>
<dbReference type="SMART" id="SM00020">
    <property type="entry name" value="Tryp_SPc"/>
    <property type="match status" value="1"/>
</dbReference>
<gene>
    <name evidence="10" type="ORF">SEMRO_1038_G234290.1</name>
</gene>
<dbReference type="FunFam" id="2.40.10.10:FF:000036">
    <property type="entry name" value="Trypsin beta"/>
    <property type="match status" value="1"/>
</dbReference>
<evidence type="ECO:0000313" key="10">
    <source>
        <dbReference type="EMBL" id="CAB9519702.1"/>
    </source>
</evidence>
<protein>
    <submittedName>
        <fullName evidence="10">Coagulation factor IX</fullName>
    </submittedName>
</protein>
<dbReference type="GO" id="GO:0006508">
    <property type="term" value="P:proteolysis"/>
    <property type="evidence" value="ECO:0007669"/>
    <property type="project" value="UniProtKB-KW"/>
</dbReference>
<evidence type="ECO:0000256" key="8">
    <source>
        <dbReference type="SAM" id="SignalP"/>
    </source>
</evidence>
<evidence type="ECO:0000256" key="4">
    <source>
        <dbReference type="ARBA" id="ARBA00022825"/>
    </source>
</evidence>
<dbReference type="InterPro" id="IPR050430">
    <property type="entry name" value="Peptidase_S1"/>
</dbReference>
<dbReference type="Pfam" id="PF00089">
    <property type="entry name" value="Trypsin"/>
    <property type="match status" value="1"/>
</dbReference>
<reference evidence="10" key="1">
    <citation type="submission" date="2020-06" db="EMBL/GenBank/DDBJ databases">
        <authorList>
            <consortium name="Plant Systems Biology data submission"/>
        </authorList>
    </citation>
    <scope>NUCLEOTIDE SEQUENCE</scope>
    <source>
        <strain evidence="10">D6</strain>
    </source>
</reference>
<dbReference type="PANTHER" id="PTHR24276:SF98">
    <property type="entry name" value="FI18310P1-RELATED"/>
    <property type="match status" value="1"/>
</dbReference>
<feature type="domain" description="Peptidase S1" evidence="9">
    <location>
        <begin position="66"/>
        <end position="287"/>
    </location>
</feature>
<dbReference type="InterPro" id="IPR043504">
    <property type="entry name" value="Peptidase_S1_PA_chymotrypsin"/>
</dbReference>
<evidence type="ECO:0000256" key="2">
    <source>
        <dbReference type="ARBA" id="ARBA00022670"/>
    </source>
</evidence>
<dbReference type="Gene3D" id="2.40.10.10">
    <property type="entry name" value="Trypsin-like serine proteases"/>
    <property type="match status" value="1"/>
</dbReference>
<evidence type="ECO:0000259" key="9">
    <source>
        <dbReference type="PROSITE" id="PS50240"/>
    </source>
</evidence>
<dbReference type="InterPro" id="IPR009003">
    <property type="entry name" value="Peptidase_S1_PA"/>
</dbReference>
<dbReference type="EMBL" id="CAICTM010001036">
    <property type="protein sequence ID" value="CAB9519702.1"/>
    <property type="molecule type" value="Genomic_DNA"/>
</dbReference>
<evidence type="ECO:0000256" key="1">
    <source>
        <dbReference type="ARBA" id="ARBA00007664"/>
    </source>
</evidence>